<sequence>MSQIKQMIILNRQGKGVKTIARMLDISKIHPYSVTRILAAGLVYWIL</sequence>
<gene>
    <name evidence="1" type="ORF">C8N25_11327</name>
</gene>
<dbReference type="EMBL" id="QUNF01000013">
    <property type="protein sequence ID" value="REG85340.1"/>
    <property type="molecule type" value="Genomic_DNA"/>
</dbReference>
<reference evidence="1 2" key="1">
    <citation type="submission" date="2018-08" db="EMBL/GenBank/DDBJ databases">
        <title>Genomic Encyclopedia of Archaeal and Bacterial Type Strains, Phase II (KMG-II): from individual species to whole genera.</title>
        <authorList>
            <person name="Goeker M."/>
        </authorList>
    </citation>
    <scope>NUCLEOTIDE SEQUENCE [LARGE SCALE GENOMIC DNA]</scope>
    <source>
        <strain evidence="1 2">DSM 15986</strain>
    </source>
</reference>
<comment type="caution">
    <text evidence="1">The sequence shown here is derived from an EMBL/GenBank/DDBJ whole genome shotgun (WGS) entry which is preliminary data.</text>
</comment>
<proteinExistence type="predicted"/>
<protein>
    <submittedName>
        <fullName evidence="1">Uncharacterized protein</fullName>
    </submittedName>
</protein>
<name>A0A3E0DQK5_9BACT</name>
<accession>A0A3E0DQK5</accession>
<dbReference type="AlphaFoldDB" id="A0A3E0DQK5"/>
<dbReference type="RefSeq" id="WP_169714496.1">
    <property type="nucleotide sequence ID" value="NZ_MSSW01000095.1"/>
</dbReference>
<evidence type="ECO:0000313" key="1">
    <source>
        <dbReference type="EMBL" id="REG85340.1"/>
    </source>
</evidence>
<keyword evidence="2" id="KW-1185">Reference proteome</keyword>
<dbReference type="Proteomes" id="UP000256405">
    <property type="component" value="Unassembled WGS sequence"/>
</dbReference>
<organism evidence="1 2">
    <name type="scientific">Algoriphagus antarcticus</name>
    <dbReference type="NCBI Taxonomy" id="238540"/>
    <lineage>
        <taxon>Bacteria</taxon>
        <taxon>Pseudomonadati</taxon>
        <taxon>Bacteroidota</taxon>
        <taxon>Cytophagia</taxon>
        <taxon>Cytophagales</taxon>
        <taxon>Cyclobacteriaceae</taxon>
        <taxon>Algoriphagus</taxon>
    </lineage>
</organism>
<evidence type="ECO:0000313" key="2">
    <source>
        <dbReference type="Proteomes" id="UP000256405"/>
    </source>
</evidence>